<evidence type="ECO:0000313" key="1">
    <source>
        <dbReference type="EMBL" id="KAI4383496.1"/>
    </source>
</evidence>
<reference evidence="2" key="1">
    <citation type="journal article" date="2023" name="Front. Plant Sci.">
        <title>Chromosomal-level genome assembly of Melastoma candidum provides insights into trichome evolution.</title>
        <authorList>
            <person name="Zhong Y."/>
            <person name="Wu W."/>
            <person name="Sun C."/>
            <person name="Zou P."/>
            <person name="Liu Y."/>
            <person name="Dai S."/>
            <person name="Zhou R."/>
        </authorList>
    </citation>
    <scope>NUCLEOTIDE SEQUENCE [LARGE SCALE GENOMIC DNA]</scope>
</reference>
<organism evidence="1 2">
    <name type="scientific">Melastoma candidum</name>
    <dbReference type="NCBI Taxonomy" id="119954"/>
    <lineage>
        <taxon>Eukaryota</taxon>
        <taxon>Viridiplantae</taxon>
        <taxon>Streptophyta</taxon>
        <taxon>Embryophyta</taxon>
        <taxon>Tracheophyta</taxon>
        <taxon>Spermatophyta</taxon>
        <taxon>Magnoliopsida</taxon>
        <taxon>eudicotyledons</taxon>
        <taxon>Gunneridae</taxon>
        <taxon>Pentapetalae</taxon>
        <taxon>rosids</taxon>
        <taxon>malvids</taxon>
        <taxon>Myrtales</taxon>
        <taxon>Melastomataceae</taxon>
        <taxon>Melastomatoideae</taxon>
        <taxon>Melastomateae</taxon>
        <taxon>Melastoma</taxon>
    </lineage>
</organism>
<name>A0ACB9S087_9MYRT</name>
<protein>
    <submittedName>
        <fullName evidence="1">Uncharacterized protein</fullName>
    </submittedName>
</protein>
<proteinExistence type="predicted"/>
<evidence type="ECO:0000313" key="2">
    <source>
        <dbReference type="Proteomes" id="UP001057402"/>
    </source>
</evidence>
<sequence length="120" mass="13570">MANLEIEQVLVVERVTEIWGQRRAFHVEKERALTAAICGPLYSVTASFTVNARLCSCSKVNQRMVMPKMVQPRFLFTPRDRILAGHGRQRTRHIEMEFALDAAIGYRPVPPGTSLACSRL</sequence>
<dbReference type="EMBL" id="CM042882">
    <property type="protein sequence ID" value="KAI4383496.1"/>
    <property type="molecule type" value="Genomic_DNA"/>
</dbReference>
<accession>A0ACB9S087</accession>
<comment type="caution">
    <text evidence="1">The sequence shown here is derived from an EMBL/GenBank/DDBJ whole genome shotgun (WGS) entry which is preliminary data.</text>
</comment>
<gene>
    <name evidence="1" type="ORF">MLD38_009329</name>
</gene>
<dbReference type="Proteomes" id="UP001057402">
    <property type="component" value="Chromosome 3"/>
</dbReference>
<keyword evidence="2" id="KW-1185">Reference proteome</keyword>